<evidence type="ECO:0000256" key="6">
    <source>
        <dbReference type="ARBA" id="ARBA00023277"/>
    </source>
</evidence>
<dbReference type="InterPro" id="IPR017853">
    <property type="entry name" value="GH"/>
</dbReference>
<dbReference type="InterPro" id="IPR013780">
    <property type="entry name" value="Glyco_hydro_b"/>
</dbReference>
<comment type="caution">
    <text evidence="10">The sequence shown here is derived from an EMBL/GenBank/DDBJ whole genome shotgun (WGS) entry which is preliminary data.</text>
</comment>
<dbReference type="EMBL" id="JBHSDU010000014">
    <property type="protein sequence ID" value="MFC4312304.1"/>
    <property type="molecule type" value="Genomic_DNA"/>
</dbReference>
<evidence type="ECO:0000256" key="5">
    <source>
        <dbReference type="ARBA" id="ARBA00022801"/>
    </source>
</evidence>
<evidence type="ECO:0000259" key="9">
    <source>
        <dbReference type="SMART" id="SM00813"/>
    </source>
</evidence>
<keyword evidence="6" id="KW-0119">Carbohydrate metabolism</keyword>
<dbReference type="PANTHER" id="PTHR43576">
    <property type="entry name" value="ALPHA-L-ARABINOFURANOSIDASE C-RELATED"/>
    <property type="match status" value="1"/>
</dbReference>
<organism evidence="10 11">
    <name type="scientific">Steroidobacter flavus</name>
    <dbReference type="NCBI Taxonomy" id="1842136"/>
    <lineage>
        <taxon>Bacteria</taxon>
        <taxon>Pseudomonadati</taxon>
        <taxon>Pseudomonadota</taxon>
        <taxon>Gammaproteobacteria</taxon>
        <taxon>Steroidobacterales</taxon>
        <taxon>Steroidobacteraceae</taxon>
        <taxon>Steroidobacter</taxon>
    </lineage>
</organism>
<evidence type="ECO:0000313" key="11">
    <source>
        <dbReference type="Proteomes" id="UP001595904"/>
    </source>
</evidence>
<proteinExistence type="inferred from homology"/>
<evidence type="ECO:0000256" key="4">
    <source>
        <dbReference type="ARBA" id="ARBA00012670"/>
    </source>
</evidence>
<dbReference type="Gene3D" id="3.20.20.80">
    <property type="entry name" value="Glycosidases"/>
    <property type="match status" value="1"/>
</dbReference>
<evidence type="ECO:0000256" key="3">
    <source>
        <dbReference type="ARBA" id="ARBA00011165"/>
    </source>
</evidence>
<dbReference type="RefSeq" id="WP_380601574.1">
    <property type="nucleotide sequence ID" value="NZ_JBHSDU010000014.1"/>
</dbReference>
<name>A0ABV8SXF9_9GAMM</name>
<evidence type="ECO:0000256" key="2">
    <source>
        <dbReference type="ARBA" id="ARBA00007186"/>
    </source>
</evidence>
<protein>
    <recommendedName>
        <fullName evidence="4">non-reducing end alpha-L-arabinofuranosidase</fullName>
        <ecNumber evidence="4">3.2.1.55</ecNumber>
    </recommendedName>
</protein>
<feature type="chain" id="PRO_5045770393" description="non-reducing end alpha-L-arabinofuranosidase" evidence="8">
    <location>
        <begin position="24"/>
        <end position="523"/>
    </location>
</feature>
<keyword evidence="8" id="KW-0732">Signal</keyword>
<dbReference type="SUPFAM" id="SSF51011">
    <property type="entry name" value="Glycosyl hydrolase domain"/>
    <property type="match status" value="1"/>
</dbReference>
<keyword evidence="11" id="KW-1185">Reference proteome</keyword>
<evidence type="ECO:0000313" key="10">
    <source>
        <dbReference type="EMBL" id="MFC4312304.1"/>
    </source>
</evidence>
<reference evidence="11" key="1">
    <citation type="journal article" date="2019" name="Int. J. Syst. Evol. Microbiol.">
        <title>The Global Catalogue of Microorganisms (GCM) 10K type strain sequencing project: providing services to taxonomists for standard genome sequencing and annotation.</title>
        <authorList>
            <consortium name="The Broad Institute Genomics Platform"/>
            <consortium name="The Broad Institute Genome Sequencing Center for Infectious Disease"/>
            <person name="Wu L."/>
            <person name="Ma J."/>
        </authorList>
    </citation>
    <scope>NUCLEOTIDE SEQUENCE [LARGE SCALE GENOMIC DNA]</scope>
    <source>
        <strain evidence="11">CGMCC 1.10759</strain>
    </source>
</reference>
<evidence type="ECO:0000256" key="8">
    <source>
        <dbReference type="SAM" id="SignalP"/>
    </source>
</evidence>
<evidence type="ECO:0000256" key="7">
    <source>
        <dbReference type="ARBA" id="ARBA00023295"/>
    </source>
</evidence>
<comment type="similarity">
    <text evidence="2">Belongs to the glycosyl hydrolase 51 family.</text>
</comment>
<dbReference type="Proteomes" id="UP001595904">
    <property type="component" value="Unassembled WGS sequence"/>
</dbReference>
<comment type="subunit">
    <text evidence="3">Homohexamer; trimer of dimers.</text>
</comment>
<dbReference type="PANTHER" id="PTHR43576:SF2">
    <property type="entry name" value="INTRACELLULAR EXO-ALPHA-L-ARABINOFURANOSIDASE 2"/>
    <property type="match status" value="1"/>
</dbReference>
<gene>
    <name evidence="10" type="ORF">ACFPN2_24695</name>
</gene>
<dbReference type="SMART" id="SM00813">
    <property type="entry name" value="Alpha-L-AF_C"/>
    <property type="match status" value="1"/>
</dbReference>
<dbReference type="InterPro" id="IPR010720">
    <property type="entry name" value="Alpha-L-AF_C"/>
</dbReference>
<dbReference type="EC" id="3.2.1.55" evidence="4"/>
<dbReference type="Pfam" id="PF06964">
    <property type="entry name" value="Alpha-L-AF_C"/>
    <property type="match status" value="1"/>
</dbReference>
<sequence length="523" mass="57256">MNLKSALSTFLIGAAMCVGVAHAQTIALKVESDKPGAKIDRQLFGQFAEHLGRGVYEGVWVGPDSSIPNTRGIRNDVVAALKELRVPNVRWPGGCFADEYHWRNGIGPLQDRPATLNPNWGGVIEPNSFGTHEFMDFVQQIGAEAYISVNVGSGTPQEAADWFEYMTTDQPTTLAKQRAANGHPEPYGISFIGLGNESWGCGGSMTPEEYAAQLRIYARYTRNYNARHPALKIAVGPDSAETGYTEAVMKAWKERNWSWDFNGLSLHYYTVGAGFPPKFAATGFGTSEYATLIKYTLRMNELLRTHEAIMDKYDPEKKIALVVDEWGAWLAPTPGSKEGFLEQQNSVRDAIIAALNINIFARHADRVRMANIAQMVNVLQAMILTDQDKLVLTPTYHVFHMYVPFQDATFVPVAFDAGTYVNGAIKLPKVDAIAAKGKDGKTWLSVTNIDPSAPAQLEIPTRAKRAAGRILSAPKIDSVNTFASPTTVAPKPYEAKASSGKITLKLPPHSIAVIALEEQGNVR</sequence>
<keyword evidence="7" id="KW-0326">Glycosidase</keyword>
<evidence type="ECO:0000256" key="1">
    <source>
        <dbReference type="ARBA" id="ARBA00001462"/>
    </source>
</evidence>
<feature type="domain" description="Alpha-L-arabinofuranosidase C-terminal" evidence="9">
    <location>
        <begin position="324"/>
        <end position="510"/>
    </location>
</feature>
<accession>A0ABV8SXF9</accession>
<keyword evidence="5" id="KW-0378">Hydrolase</keyword>
<feature type="signal peptide" evidence="8">
    <location>
        <begin position="1"/>
        <end position="23"/>
    </location>
</feature>
<comment type="catalytic activity">
    <reaction evidence="1">
        <text>Hydrolysis of terminal non-reducing alpha-L-arabinofuranoside residues in alpha-L-arabinosides.</text>
        <dbReference type="EC" id="3.2.1.55"/>
    </reaction>
</comment>
<dbReference type="Gene3D" id="2.60.40.1180">
    <property type="entry name" value="Golgi alpha-mannosidase II"/>
    <property type="match status" value="1"/>
</dbReference>
<dbReference type="Pfam" id="PF22848">
    <property type="entry name" value="ASD1_dom"/>
    <property type="match status" value="1"/>
</dbReference>
<dbReference type="InterPro" id="IPR055235">
    <property type="entry name" value="ASD1_cat"/>
</dbReference>
<dbReference type="SUPFAM" id="SSF51445">
    <property type="entry name" value="(Trans)glycosidases"/>
    <property type="match status" value="1"/>
</dbReference>